<proteinExistence type="predicted"/>
<dbReference type="EnsemblMetazoa" id="SMAR009508-RA">
    <property type="protein sequence ID" value="SMAR009508-PA"/>
    <property type="gene ID" value="SMAR009508"/>
</dbReference>
<evidence type="ECO:0000256" key="1">
    <source>
        <dbReference type="SAM" id="MobiDB-lite"/>
    </source>
</evidence>
<protein>
    <submittedName>
        <fullName evidence="3">Uncharacterized protein</fullName>
    </submittedName>
</protein>
<keyword evidence="4" id="KW-1185">Reference proteome</keyword>
<feature type="transmembrane region" description="Helical" evidence="2">
    <location>
        <begin position="438"/>
        <end position="462"/>
    </location>
</feature>
<dbReference type="HOGENOM" id="CLU_497263_0_0_1"/>
<reference evidence="3" key="2">
    <citation type="submission" date="2015-02" db="UniProtKB">
        <authorList>
            <consortium name="EnsemblMetazoa"/>
        </authorList>
    </citation>
    <scope>IDENTIFICATION</scope>
</reference>
<organism evidence="3 4">
    <name type="scientific">Strigamia maritima</name>
    <name type="common">European centipede</name>
    <name type="synonym">Geophilus maritimus</name>
    <dbReference type="NCBI Taxonomy" id="126957"/>
    <lineage>
        <taxon>Eukaryota</taxon>
        <taxon>Metazoa</taxon>
        <taxon>Ecdysozoa</taxon>
        <taxon>Arthropoda</taxon>
        <taxon>Myriapoda</taxon>
        <taxon>Chilopoda</taxon>
        <taxon>Pleurostigmophora</taxon>
        <taxon>Geophilomorpha</taxon>
        <taxon>Linotaeniidae</taxon>
        <taxon>Strigamia</taxon>
    </lineage>
</organism>
<evidence type="ECO:0000313" key="4">
    <source>
        <dbReference type="Proteomes" id="UP000014500"/>
    </source>
</evidence>
<keyword evidence="2" id="KW-0812">Transmembrane</keyword>
<reference evidence="4" key="1">
    <citation type="submission" date="2011-05" db="EMBL/GenBank/DDBJ databases">
        <authorList>
            <person name="Richards S.R."/>
            <person name="Qu J."/>
            <person name="Jiang H."/>
            <person name="Jhangiani S.N."/>
            <person name="Agravi P."/>
            <person name="Goodspeed R."/>
            <person name="Gross S."/>
            <person name="Mandapat C."/>
            <person name="Jackson L."/>
            <person name="Mathew T."/>
            <person name="Pu L."/>
            <person name="Thornton R."/>
            <person name="Saada N."/>
            <person name="Wilczek-Boney K.B."/>
            <person name="Lee S."/>
            <person name="Kovar C."/>
            <person name="Wu Y."/>
            <person name="Scherer S.E."/>
            <person name="Worley K.C."/>
            <person name="Muzny D.M."/>
            <person name="Gibbs R."/>
        </authorList>
    </citation>
    <scope>NUCLEOTIDE SEQUENCE</scope>
    <source>
        <strain evidence="4">Brora</strain>
    </source>
</reference>
<evidence type="ECO:0000256" key="2">
    <source>
        <dbReference type="SAM" id="Phobius"/>
    </source>
</evidence>
<keyword evidence="2" id="KW-0472">Membrane</keyword>
<feature type="region of interest" description="Disordered" evidence="1">
    <location>
        <begin position="485"/>
        <end position="536"/>
    </location>
</feature>
<dbReference type="AlphaFoldDB" id="T1J774"/>
<dbReference type="Proteomes" id="UP000014500">
    <property type="component" value="Unassembled WGS sequence"/>
</dbReference>
<sequence length="548" mass="62062">MLKGLVQNMEPWSALTFLMPHLIGTKEAHITIEGALQQYEISKALQCGHPVQLQVSFCICDCDEAKAKNKTYNHGKNNDCNENHVCCLVSSKHLNINGNRCRAYGICRFIFSPIRDYKLVHLKNPKKLNILELNGHNENILVPIKYSSLVVKNEEFRINCMRETDYPIANQPGWYFWSKDEPHKIFKTKYPQTFNEEKEVNVEKYCWYQSGNEDAIVNKTISLQPLTDAVCNGNEYGLNISMKGLRIKAAVPDDDPLLGIKVDASTVTFSTDVAEFYYSCINGNIEYNPHFIPLFERVRCTVKDVYLTINFDARIVRNEVSIAVLDQKGGEITREKSVVLQKFVVLALLKPCSDFLRHKVLVCVDVQSATWCEVVVIKDVSDYFSSTLSPVMTTTVVLKASEKENNSETDLINSTLHDDFDTNIIANTSEPIQVPAEVSLYVLVTIPILLTTAVVGVGVFCWKRQRDRKMKRKVEKNASNLLETVPLTDRELDEHVNSGNRRLNNTDEGKESPQAPSTHQSSNEISQPNPPISTQINITKNTFCCRDL</sequence>
<keyword evidence="2" id="KW-1133">Transmembrane helix</keyword>
<dbReference type="EMBL" id="JH431915">
    <property type="status" value="NOT_ANNOTATED_CDS"/>
    <property type="molecule type" value="Genomic_DNA"/>
</dbReference>
<accession>T1J774</accession>
<evidence type="ECO:0000313" key="3">
    <source>
        <dbReference type="EnsemblMetazoa" id="SMAR009508-PA"/>
    </source>
</evidence>
<feature type="compositionally biased region" description="Polar residues" evidence="1">
    <location>
        <begin position="514"/>
        <end position="536"/>
    </location>
</feature>
<name>T1J774_STRMM</name>